<dbReference type="Proteomes" id="UP001044222">
    <property type="component" value="Unassembled WGS sequence"/>
</dbReference>
<dbReference type="EMBL" id="JAFIRN010000004">
    <property type="protein sequence ID" value="KAG5851177.1"/>
    <property type="molecule type" value="Genomic_DNA"/>
</dbReference>
<evidence type="ECO:0000256" key="1">
    <source>
        <dbReference type="SAM" id="MobiDB-lite"/>
    </source>
</evidence>
<protein>
    <submittedName>
        <fullName evidence="2">Uncharacterized protein</fullName>
    </submittedName>
</protein>
<sequence length="86" mass="9597">MPVLSLPDRDLRDSQGKTWPETGCGAAPLRSGVKVEKRAFPRFYPEIPSHPQQDFHQIDVPTYPACVLDLLNSVAQKAKEAETHRG</sequence>
<feature type="region of interest" description="Disordered" evidence="1">
    <location>
        <begin position="1"/>
        <end position="25"/>
    </location>
</feature>
<organism evidence="2 3">
    <name type="scientific">Anguilla anguilla</name>
    <name type="common">European freshwater eel</name>
    <name type="synonym">Muraena anguilla</name>
    <dbReference type="NCBI Taxonomy" id="7936"/>
    <lineage>
        <taxon>Eukaryota</taxon>
        <taxon>Metazoa</taxon>
        <taxon>Chordata</taxon>
        <taxon>Craniata</taxon>
        <taxon>Vertebrata</taxon>
        <taxon>Euteleostomi</taxon>
        <taxon>Actinopterygii</taxon>
        <taxon>Neopterygii</taxon>
        <taxon>Teleostei</taxon>
        <taxon>Anguilliformes</taxon>
        <taxon>Anguillidae</taxon>
        <taxon>Anguilla</taxon>
    </lineage>
</organism>
<accession>A0A9D3MLP9</accession>
<comment type="caution">
    <text evidence="2">The sequence shown here is derived from an EMBL/GenBank/DDBJ whole genome shotgun (WGS) entry which is preliminary data.</text>
</comment>
<reference evidence="2" key="1">
    <citation type="submission" date="2021-01" db="EMBL/GenBank/DDBJ databases">
        <title>A chromosome-scale assembly of European eel, Anguilla anguilla.</title>
        <authorList>
            <person name="Henkel C."/>
            <person name="Jong-Raadsen S.A."/>
            <person name="Dufour S."/>
            <person name="Weltzien F.-A."/>
            <person name="Palstra A.P."/>
            <person name="Pelster B."/>
            <person name="Spaink H.P."/>
            <person name="Van Den Thillart G.E."/>
            <person name="Jansen H."/>
            <person name="Zahm M."/>
            <person name="Klopp C."/>
            <person name="Cedric C."/>
            <person name="Louis A."/>
            <person name="Berthelot C."/>
            <person name="Parey E."/>
            <person name="Roest Crollius H."/>
            <person name="Montfort J."/>
            <person name="Robinson-Rechavi M."/>
            <person name="Bucao C."/>
            <person name="Bouchez O."/>
            <person name="Gislard M."/>
            <person name="Lluch J."/>
            <person name="Milhes M."/>
            <person name="Lampietro C."/>
            <person name="Lopez Roques C."/>
            <person name="Donnadieu C."/>
            <person name="Braasch I."/>
            <person name="Desvignes T."/>
            <person name="Postlethwait J."/>
            <person name="Bobe J."/>
            <person name="Guiguen Y."/>
            <person name="Dirks R."/>
        </authorList>
    </citation>
    <scope>NUCLEOTIDE SEQUENCE</scope>
    <source>
        <strain evidence="2">Tag_6206</strain>
        <tissue evidence="2">Liver</tissue>
    </source>
</reference>
<keyword evidence="3" id="KW-1185">Reference proteome</keyword>
<gene>
    <name evidence="2" type="ORF">ANANG_G00090290</name>
</gene>
<evidence type="ECO:0000313" key="2">
    <source>
        <dbReference type="EMBL" id="KAG5851177.1"/>
    </source>
</evidence>
<proteinExistence type="predicted"/>
<name>A0A9D3MLP9_ANGAN</name>
<evidence type="ECO:0000313" key="3">
    <source>
        <dbReference type="Proteomes" id="UP001044222"/>
    </source>
</evidence>
<dbReference type="AlphaFoldDB" id="A0A9D3MLP9"/>